<feature type="domain" description="ABC transporter" evidence="4">
    <location>
        <begin position="2"/>
        <end position="228"/>
    </location>
</feature>
<dbReference type="PROSITE" id="PS50893">
    <property type="entry name" value="ABC_TRANSPORTER_2"/>
    <property type="match status" value="1"/>
</dbReference>
<organism evidence="5 6">
    <name type="scientific">Staphylococcus pasteuri_A</name>
    <dbReference type="NCBI Taxonomy" id="3062664"/>
    <lineage>
        <taxon>Bacteria</taxon>
        <taxon>Bacillati</taxon>
        <taxon>Bacillota</taxon>
        <taxon>Bacilli</taxon>
        <taxon>Bacillales</taxon>
        <taxon>Staphylococcaceae</taxon>
        <taxon>Staphylococcus</taxon>
    </lineage>
</organism>
<sequence length="284" mass="32819">MLKLQNIKKTYGSTTILNNINFDMNNGDIIGLIGKNGAGKTTLMKLIAKMQRPSEGTISYNNQDIHINENILTDFGFMINQVYFPNYSARQNLEFYLKVNNQNQYLDKISDILTFVALEDNKKKVKDYSFGMKQRLCLAMCLITEPKIAVLDEPFVGLDPVGIDQLIQLLQQYAAKYQSIFLISSHQINELKQICNRYLFLNNGEIKELKSTQFENRQLLTYTNPIKDMQSIKQQFDFIKHIDGNTIEIIDQEDNLKLIQNYIGNDNTLLNIKNIEADYISLFK</sequence>
<evidence type="ECO:0000256" key="2">
    <source>
        <dbReference type="ARBA" id="ARBA00022741"/>
    </source>
</evidence>
<evidence type="ECO:0000313" key="6">
    <source>
        <dbReference type="Proteomes" id="UP001170310"/>
    </source>
</evidence>
<accession>A0AAW7YUK2</accession>
<dbReference type="InterPro" id="IPR003593">
    <property type="entry name" value="AAA+_ATPase"/>
</dbReference>
<dbReference type="PROSITE" id="PS00211">
    <property type="entry name" value="ABC_TRANSPORTER_1"/>
    <property type="match status" value="1"/>
</dbReference>
<name>A0AAW7YUK2_9STAP</name>
<dbReference type="AlphaFoldDB" id="A0AAW7YUK2"/>
<keyword evidence="2" id="KW-0547">Nucleotide-binding</keyword>
<comment type="caution">
    <text evidence="5">The sequence shown here is derived from an EMBL/GenBank/DDBJ whole genome shotgun (WGS) entry which is preliminary data.</text>
</comment>
<dbReference type="Gene3D" id="3.40.50.300">
    <property type="entry name" value="P-loop containing nucleotide triphosphate hydrolases"/>
    <property type="match status" value="1"/>
</dbReference>
<dbReference type="SUPFAM" id="SSF52540">
    <property type="entry name" value="P-loop containing nucleoside triphosphate hydrolases"/>
    <property type="match status" value="1"/>
</dbReference>
<evidence type="ECO:0000256" key="1">
    <source>
        <dbReference type="ARBA" id="ARBA00022448"/>
    </source>
</evidence>
<evidence type="ECO:0000259" key="4">
    <source>
        <dbReference type="PROSITE" id="PS50893"/>
    </source>
</evidence>
<keyword evidence="1" id="KW-0813">Transport</keyword>
<dbReference type="EMBL" id="JAUOQO010000005">
    <property type="protein sequence ID" value="MDO6573803.1"/>
    <property type="molecule type" value="Genomic_DNA"/>
</dbReference>
<dbReference type="InterPro" id="IPR017871">
    <property type="entry name" value="ABC_transporter-like_CS"/>
</dbReference>
<keyword evidence="6" id="KW-1185">Reference proteome</keyword>
<dbReference type="CDD" id="cd03230">
    <property type="entry name" value="ABC_DR_subfamily_A"/>
    <property type="match status" value="1"/>
</dbReference>
<dbReference type="Proteomes" id="UP001170310">
    <property type="component" value="Unassembled WGS sequence"/>
</dbReference>
<dbReference type="PANTHER" id="PTHR42939">
    <property type="entry name" value="ABC TRANSPORTER ATP-BINDING PROTEIN ALBC-RELATED"/>
    <property type="match status" value="1"/>
</dbReference>
<dbReference type="InterPro" id="IPR027417">
    <property type="entry name" value="P-loop_NTPase"/>
</dbReference>
<gene>
    <name evidence="5" type="ORF">Q4528_06505</name>
</gene>
<evidence type="ECO:0000256" key="3">
    <source>
        <dbReference type="ARBA" id="ARBA00022840"/>
    </source>
</evidence>
<proteinExistence type="predicted"/>
<dbReference type="GO" id="GO:0016887">
    <property type="term" value="F:ATP hydrolysis activity"/>
    <property type="evidence" value="ECO:0007669"/>
    <property type="project" value="InterPro"/>
</dbReference>
<dbReference type="GO" id="GO:0005524">
    <property type="term" value="F:ATP binding"/>
    <property type="evidence" value="ECO:0007669"/>
    <property type="project" value="UniProtKB-KW"/>
</dbReference>
<dbReference type="SMART" id="SM00382">
    <property type="entry name" value="AAA"/>
    <property type="match status" value="1"/>
</dbReference>
<dbReference type="InterPro" id="IPR051782">
    <property type="entry name" value="ABC_Transporter_VariousFunc"/>
</dbReference>
<protein>
    <submittedName>
        <fullName evidence="5">ABC transporter ATP-binding protein</fullName>
    </submittedName>
</protein>
<dbReference type="RefSeq" id="WP_046466668.1">
    <property type="nucleotide sequence ID" value="NZ_JAUOQO010000005.1"/>
</dbReference>
<dbReference type="PANTHER" id="PTHR42939:SF1">
    <property type="entry name" value="ABC TRANSPORTER ATP-BINDING PROTEIN ALBC-RELATED"/>
    <property type="match status" value="1"/>
</dbReference>
<reference evidence="5" key="1">
    <citation type="submission" date="2023-07" db="EMBL/GenBank/DDBJ databases">
        <title>Genome content predicts the carbon catabolic preferences of heterotrophic bacteria.</title>
        <authorList>
            <person name="Gralka M."/>
        </authorList>
    </citation>
    <scope>NUCLEOTIDE SEQUENCE</scope>
    <source>
        <strain evidence="5">E2R20</strain>
    </source>
</reference>
<keyword evidence="3 5" id="KW-0067">ATP-binding</keyword>
<dbReference type="InterPro" id="IPR003439">
    <property type="entry name" value="ABC_transporter-like_ATP-bd"/>
</dbReference>
<evidence type="ECO:0000313" key="5">
    <source>
        <dbReference type="EMBL" id="MDO6573803.1"/>
    </source>
</evidence>
<dbReference type="Pfam" id="PF00005">
    <property type="entry name" value="ABC_tran"/>
    <property type="match status" value="1"/>
</dbReference>